<evidence type="ECO:0000313" key="2">
    <source>
        <dbReference type="EMBL" id="KAE8290029.1"/>
    </source>
</evidence>
<organism evidence="2 3">
    <name type="scientific">Larimichthys crocea</name>
    <name type="common">Large yellow croaker</name>
    <name type="synonym">Pseudosciaena crocea</name>
    <dbReference type="NCBI Taxonomy" id="215358"/>
    <lineage>
        <taxon>Eukaryota</taxon>
        <taxon>Metazoa</taxon>
        <taxon>Chordata</taxon>
        <taxon>Craniata</taxon>
        <taxon>Vertebrata</taxon>
        <taxon>Euteleostomi</taxon>
        <taxon>Actinopterygii</taxon>
        <taxon>Neopterygii</taxon>
        <taxon>Teleostei</taxon>
        <taxon>Neoteleostei</taxon>
        <taxon>Acanthomorphata</taxon>
        <taxon>Eupercaria</taxon>
        <taxon>Sciaenidae</taxon>
        <taxon>Larimichthys</taxon>
    </lineage>
</organism>
<reference evidence="2 3" key="1">
    <citation type="submission" date="2019-07" db="EMBL/GenBank/DDBJ databases">
        <title>Chromosome genome assembly for large yellow croaker.</title>
        <authorList>
            <person name="Xiao S."/>
        </authorList>
    </citation>
    <scope>NUCLEOTIDE SEQUENCE [LARGE SCALE GENOMIC DNA]</scope>
    <source>
        <strain evidence="2">JMULYC20181020</strain>
        <tissue evidence="2">Muscle</tissue>
    </source>
</reference>
<evidence type="ECO:0000313" key="3">
    <source>
        <dbReference type="Proteomes" id="UP000424527"/>
    </source>
</evidence>
<evidence type="ECO:0000256" key="1">
    <source>
        <dbReference type="SAM" id="MobiDB-lite"/>
    </source>
</evidence>
<dbReference type="EMBL" id="REGW02000011">
    <property type="protein sequence ID" value="KAE8290029.1"/>
    <property type="molecule type" value="Genomic_DNA"/>
</dbReference>
<feature type="compositionally biased region" description="Polar residues" evidence="1">
    <location>
        <begin position="51"/>
        <end position="65"/>
    </location>
</feature>
<dbReference type="Proteomes" id="UP000424527">
    <property type="component" value="Unassembled WGS sequence"/>
</dbReference>
<gene>
    <name evidence="2" type="ORF">D5F01_LYC11745</name>
</gene>
<name>A0A6G0IEU5_LARCR</name>
<dbReference type="AlphaFoldDB" id="A0A6G0IEU5"/>
<keyword evidence="3" id="KW-1185">Reference proteome</keyword>
<protein>
    <submittedName>
        <fullName evidence="2">Uncharacterized protein</fullName>
    </submittedName>
</protein>
<feature type="region of interest" description="Disordered" evidence="1">
    <location>
        <begin position="40"/>
        <end position="65"/>
    </location>
</feature>
<feature type="compositionally biased region" description="Polar residues" evidence="1">
    <location>
        <begin position="216"/>
        <end position="253"/>
    </location>
</feature>
<sequence length="294" mass="32678">MAYRRRRRQHAPPDNSDRHAPNKMEQLAFKYMDMCKVESSTDSDSEISPRWSDTSTMGCVSSAPESGTFRRTLPLTHKPAGRHGIYSLFLDPYDGSSEDSDESNVNVGVSSRRTRQQGKGGGGGCRFSGRSRRFSLHHPASLREVVKHGMRDLATEQEHLLDVQMKCGSDSELWVCERDILPSHSDRDGLKEENANDSTMHTQTMDIELHSQFTDSGLHTTKSSTPQTSGPVTPVEENSSQMLDTSSERSTSPCDLVSLYKRKLGVPGGEVVELGQRKRQCVVNMEEEQGGLCV</sequence>
<feature type="compositionally biased region" description="Basic residues" evidence="1">
    <location>
        <begin position="1"/>
        <end position="10"/>
    </location>
</feature>
<proteinExistence type="predicted"/>
<feature type="region of interest" description="Disordered" evidence="1">
    <location>
        <begin position="97"/>
        <end position="130"/>
    </location>
</feature>
<accession>A0A6G0IEU5</accession>
<feature type="region of interest" description="Disordered" evidence="1">
    <location>
        <begin position="1"/>
        <end position="22"/>
    </location>
</feature>
<feature type="region of interest" description="Disordered" evidence="1">
    <location>
        <begin position="216"/>
        <end position="254"/>
    </location>
</feature>
<comment type="caution">
    <text evidence="2">The sequence shown here is derived from an EMBL/GenBank/DDBJ whole genome shotgun (WGS) entry which is preliminary data.</text>
</comment>